<evidence type="ECO:0000256" key="1">
    <source>
        <dbReference type="SAM" id="Phobius"/>
    </source>
</evidence>
<keyword evidence="2" id="KW-0413">Isomerase</keyword>
<feature type="transmembrane region" description="Helical" evidence="1">
    <location>
        <begin position="143"/>
        <end position="162"/>
    </location>
</feature>
<organism evidence="2 3">
    <name type="scientific">Yoonia algicola</name>
    <dbReference type="NCBI Taxonomy" id="3137368"/>
    <lineage>
        <taxon>Bacteria</taxon>
        <taxon>Pseudomonadati</taxon>
        <taxon>Pseudomonadota</taxon>
        <taxon>Alphaproteobacteria</taxon>
        <taxon>Rhodobacterales</taxon>
        <taxon>Paracoccaceae</taxon>
        <taxon>Yoonia</taxon>
    </lineage>
</organism>
<keyword evidence="1" id="KW-1133">Transmembrane helix</keyword>
<dbReference type="GO" id="GO:0016853">
    <property type="term" value="F:isomerase activity"/>
    <property type="evidence" value="ECO:0007669"/>
    <property type="project" value="UniProtKB-KW"/>
</dbReference>
<sequence>MFLIATKLFVADPARKIMTLQELTACINTSWSPQIGDPSVIGWFTVVAYVLAGVLALLVAKSRKGRLRVFWSVLCVLLFALSINKQLDLQSALTAAGRCLALAQGWYEDRASVQRVFIVLVAATGVMVSVGLAVVMRRTLAQNWLALVGLGFLCTFIVIRAAGFHHFDRFIGYEIANVRMNWIMELGGIAMIAVNAALLLRQRSVPH</sequence>
<gene>
    <name evidence="2" type="ORF">AABB28_15675</name>
</gene>
<evidence type="ECO:0000313" key="2">
    <source>
        <dbReference type="EMBL" id="WZU63276.1"/>
    </source>
</evidence>
<reference evidence="2 3" key="1">
    <citation type="submission" date="2024-04" db="EMBL/GenBank/DDBJ databases">
        <title>Phylogenomic analyses of a clade within the roseobacter group suggest taxonomic reassignments of species of the genera Aestuariivita, Citreicella, Loktanella, Nautella, Pelagibaca, Ruegeria, Thalassobius, Thiobacimonas and Tropicibacter, and the proposal o.</title>
        <authorList>
            <person name="Jeon C.O."/>
        </authorList>
    </citation>
    <scope>NUCLEOTIDE SEQUENCE [LARGE SCALE GENOMIC DNA]</scope>
    <source>
        <strain evidence="2 3">G8-12</strain>
    </source>
</reference>
<feature type="transmembrane region" description="Helical" evidence="1">
    <location>
        <begin position="116"/>
        <end position="136"/>
    </location>
</feature>
<feature type="transmembrane region" description="Helical" evidence="1">
    <location>
        <begin position="40"/>
        <end position="60"/>
    </location>
</feature>
<name>A0AAN0M186_9RHOB</name>
<accession>A0AAN0M186</accession>
<keyword evidence="3" id="KW-1185">Reference proteome</keyword>
<dbReference type="EMBL" id="CP151762">
    <property type="protein sequence ID" value="WZU63276.1"/>
    <property type="molecule type" value="Genomic_DNA"/>
</dbReference>
<evidence type="ECO:0000313" key="3">
    <source>
        <dbReference type="Proteomes" id="UP001451782"/>
    </source>
</evidence>
<dbReference type="RefSeq" id="WP_342069672.1">
    <property type="nucleotide sequence ID" value="NZ_CP151762.1"/>
</dbReference>
<feature type="transmembrane region" description="Helical" evidence="1">
    <location>
        <begin position="182"/>
        <end position="200"/>
    </location>
</feature>
<feature type="transmembrane region" description="Helical" evidence="1">
    <location>
        <begin position="67"/>
        <end position="83"/>
    </location>
</feature>
<keyword evidence="1" id="KW-0812">Transmembrane</keyword>
<dbReference type="AlphaFoldDB" id="A0AAN0M186"/>
<dbReference type="KEGG" id="yag:AABB28_15675"/>
<dbReference type="Proteomes" id="UP001451782">
    <property type="component" value="Chromosome"/>
</dbReference>
<proteinExistence type="predicted"/>
<keyword evidence="1" id="KW-0472">Membrane</keyword>
<protein>
    <submittedName>
        <fullName evidence="2">Isopropylmalate isomerase</fullName>
    </submittedName>
</protein>